<dbReference type="EMBL" id="BKZV01000001">
    <property type="protein sequence ID" value="GER82132.1"/>
    <property type="molecule type" value="Genomic_DNA"/>
</dbReference>
<dbReference type="AlphaFoldDB" id="A0A5J4K4W8"/>
<dbReference type="GO" id="GO:0016758">
    <property type="term" value="F:hexosyltransferase activity"/>
    <property type="evidence" value="ECO:0007669"/>
    <property type="project" value="InterPro"/>
</dbReference>
<keyword evidence="6 9" id="KW-0472">Membrane</keyword>
<evidence type="ECO:0000256" key="8">
    <source>
        <dbReference type="SAM" id="MobiDB-lite"/>
    </source>
</evidence>
<gene>
    <name evidence="10" type="ORF">KTAU_07700</name>
</gene>
<protein>
    <recommendedName>
        <fullName evidence="12">DUF2029 domain-containing protein</fullName>
    </recommendedName>
</protein>
<evidence type="ECO:0008006" key="12">
    <source>
        <dbReference type="Google" id="ProtNLM"/>
    </source>
</evidence>
<comment type="similarity">
    <text evidence="7">Belongs to the glycosyltransferase 87 family.</text>
</comment>
<accession>A0A5J4K4W8</accession>
<feature type="transmembrane region" description="Helical" evidence="9">
    <location>
        <begin position="119"/>
        <end position="138"/>
    </location>
</feature>
<evidence type="ECO:0000256" key="7">
    <source>
        <dbReference type="ARBA" id="ARBA00024033"/>
    </source>
</evidence>
<feature type="transmembrane region" description="Helical" evidence="9">
    <location>
        <begin position="76"/>
        <end position="99"/>
    </location>
</feature>
<dbReference type="Proteomes" id="UP000334820">
    <property type="component" value="Unassembled WGS sequence"/>
</dbReference>
<feature type="transmembrane region" description="Helical" evidence="9">
    <location>
        <begin position="232"/>
        <end position="252"/>
    </location>
</feature>
<keyword evidence="4 9" id="KW-0812">Transmembrane</keyword>
<evidence type="ECO:0000256" key="5">
    <source>
        <dbReference type="ARBA" id="ARBA00022989"/>
    </source>
</evidence>
<feature type="transmembrane region" description="Helical" evidence="9">
    <location>
        <begin position="362"/>
        <end position="384"/>
    </location>
</feature>
<proteinExistence type="inferred from homology"/>
<feature type="transmembrane region" description="Helical" evidence="9">
    <location>
        <begin position="283"/>
        <end position="316"/>
    </location>
</feature>
<organism evidence="10 11">
    <name type="scientific">Thermogemmatispora aurantia</name>
    <dbReference type="NCBI Taxonomy" id="2045279"/>
    <lineage>
        <taxon>Bacteria</taxon>
        <taxon>Bacillati</taxon>
        <taxon>Chloroflexota</taxon>
        <taxon>Ktedonobacteria</taxon>
        <taxon>Thermogemmatisporales</taxon>
        <taxon>Thermogemmatisporaceae</taxon>
        <taxon>Thermogemmatispora</taxon>
    </lineage>
</organism>
<dbReference type="RefSeq" id="WP_151727062.1">
    <property type="nucleotide sequence ID" value="NZ_BKZV01000001.1"/>
</dbReference>
<evidence type="ECO:0000256" key="3">
    <source>
        <dbReference type="ARBA" id="ARBA00022679"/>
    </source>
</evidence>
<dbReference type="InterPro" id="IPR018584">
    <property type="entry name" value="GT87"/>
</dbReference>
<evidence type="ECO:0000256" key="1">
    <source>
        <dbReference type="ARBA" id="ARBA00004651"/>
    </source>
</evidence>
<comment type="caution">
    <text evidence="10">The sequence shown here is derived from an EMBL/GenBank/DDBJ whole genome shotgun (WGS) entry which is preliminary data.</text>
</comment>
<keyword evidence="5 9" id="KW-1133">Transmembrane helix</keyword>
<feature type="transmembrane region" description="Helical" evidence="9">
    <location>
        <begin position="419"/>
        <end position="436"/>
    </location>
</feature>
<comment type="subcellular location">
    <subcellularLocation>
        <location evidence="1">Cell membrane</location>
        <topology evidence="1">Multi-pass membrane protein</topology>
    </subcellularLocation>
</comment>
<dbReference type="GO" id="GO:0005886">
    <property type="term" value="C:plasma membrane"/>
    <property type="evidence" value="ECO:0007669"/>
    <property type="project" value="UniProtKB-SubCell"/>
</dbReference>
<feature type="region of interest" description="Disordered" evidence="8">
    <location>
        <begin position="484"/>
        <end position="506"/>
    </location>
</feature>
<evidence type="ECO:0000256" key="9">
    <source>
        <dbReference type="SAM" id="Phobius"/>
    </source>
</evidence>
<evidence type="ECO:0000313" key="11">
    <source>
        <dbReference type="Proteomes" id="UP000334820"/>
    </source>
</evidence>
<evidence type="ECO:0000256" key="2">
    <source>
        <dbReference type="ARBA" id="ARBA00022475"/>
    </source>
</evidence>
<feature type="transmembrane region" description="Helical" evidence="9">
    <location>
        <begin position="456"/>
        <end position="475"/>
    </location>
</feature>
<feature type="transmembrane region" description="Helical" evidence="9">
    <location>
        <begin position="396"/>
        <end position="412"/>
    </location>
</feature>
<name>A0A5J4K4W8_9CHLR</name>
<keyword evidence="2" id="KW-1003">Cell membrane</keyword>
<keyword evidence="11" id="KW-1185">Reference proteome</keyword>
<reference evidence="10 11" key="1">
    <citation type="journal article" date="2019" name="Int. J. Syst. Evol. Microbiol.">
        <title>Thermogemmatispora aurantia sp. nov. and Thermogemmatispora argillosa sp. nov., within the class Ktedonobacteria, and emended description of the genus Thermogemmatispora.</title>
        <authorList>
            <person name="Zheng Y."/>
            <person name="Wang C.M."/>
            <person name="Sakai Y."/>
            <person name="Abe K."/>
            <person name="Yokota A."/>
            <person name="Yabe S."/>
        </authorList>
    </citation>
    <scope>NUCLEOTIDE SEQUENCE [LARGE SCALE GENOMIC DNA]</scope>
    <source>
        <strain evidence="10 11">A1-2</strain>
    </source>
</reference>
<evidence type="ECO:0000256" key="6">
    <source>
        <dbReference type="ARBA" id="ARBA00023136"/>
    </source>
</evidence>
<evidence type="ECO:0000313" key="10">
    <source>
        <dbReference type="EMBL" id="GER82132.1"/>
    </source>
</evidence>
<evidence type="ECO:0000256" key="4">
    <source>
        <dbReference type="ARBA" id="ARBA00022692"/>
    </source>
</evidence>
<dbReference type="Pfam" id="PF09594">
    <property type="entry name" value="GT87"/>
    <property type="match status" value="1"/>
</dbReference>
<keyword evidence="3" id="KW-0808">Transferase</keyword>
<sequence length="551" mass="61192">MVQPSLLPPSLEACEQQATQATTTAKRSWLRFFFSEDQSPDNYMVRALQERAVWIGIALILQTLNEIDHRLYMPYLLPYGSLIPLGLILGSFAAMLMALRPLPRRPQPRTLSQPFPRRWQRIALILILLTSVAGVIELGRGVVMCFLPPEFSNDGTTLDTNAAALLLAGRNPYSDSNFVSIARTFAIQPEWTTPLRQGRFANRLDYPSDAELAAAFAAALKTGQAPEFEGKVSYPALSFLTLVPFVLLHSPLRDVNVLPLYLLSYLLIVAIGWRVARQELRPWVLLLSLANVPMWASTTGANLDILCCLLLLLAWLLRERGWLSALLLGLAIATKQPAWFSTPFYLIMAWRLYQPREALRRLGIAAVTALVVNLPFIVWNPGAFVSGVLAPLNDPMFPLGVGIINLSATHLIPYLPEKVYLALELAAMLASLAWYWQICRTRPEAAFFLAVVPLFFAWRSLSSYFYCAAFPLFVLQMARQRQKATAPRREQHPSQRPGSGEPFPALVEQRPLPALSGRAALQPAGAGLLSSLPAVDSFPALPLQRQSRLSG</sequence>
<feature type="transmembrane region" description="Helical" evidence="9">
    <location>
        <begin position="258"/>
        <end position="276"/>
    </location>
</feature>